<dbReference type="RefSeq" id="WP_394317382.1">
    <property type="nucleotide sequence ID" value="NZ_JBHMQV010000009.1"/>
</dbReference>
<comment type="caution">
    <text evidence="1">The sequence shown here is derived from an EMBL/GenBank/DDBJ whole genome shotgun (WGS) entry which is preliminary data.</text>
</comment>
<sequence length="66" mass="7711">MGRYSRLRYIQTLDPERDYEEIFALTTRYEFPWDYNTGYSFAFVTDFVIPTVTHELASTASSPTTA</sequence>
<dbReference type="Proteomes" id="UP001589887">
    <property type="component" value="Unassembled WGS sequence"/>
</dbReference>
<evidence type="ECO:0000313" key="1">
    <source>
        <dbReference type="EMBL" id="MFC0843675.1"/>
    </source>
</evidence>
<protein>
    <submittedName>
        <fullName evidence="1">Uncharacterized protein</fullName>
    </submittedName>
</protein>
<name>A0ABV6TGQ3_9ACTN</name>
<keyword evidence="2" id="KW-1185">Reference proteome</keyword>
<organism evidence="1 2">
    <name type="scientific">Streptomyces noboritoensis</name>
    <dbReference type="NCBI Taxonomy" id="67337"/>
    <lineage>
        <taxon>Bacteria</taxon>
        <taxon>Bacillati</taxon>
        <taxon>Actinomycetota</taxon>
        <taxon>Actinomycetes</taxon>
        <taxon>Kitasatosporales</taxon>
        <taxon>Streptomycetaceae</taxon>
        <taxon>Streptomyces</taxon>
    </lineage>
</organism>
<dbReference type="EMBL" id="JBHMQV010000009">
    <property type="protein sequence ID" value="MFC0843675.1"/>
    <property type="molecule type" value="Genomic_DNA"/>
</dbReference>
<gene>
    <name evidence="1" type="ORF">ACFH04_08050</name>
</gene>
<accession>A0ABV6TGQ3</accession>
<reference evidence="1 2" key="1">
    <citation type="submission" date="2024-09" db="EMBL/GenBank/DDBJ databases">
        <authorList>
            <person name="Sun Q."/>
            <person name="Mori K."/>
        </authorList>
    </citation>
    <scope>NUCLEOTIDE SEQUENCE [LARGE SCALE GENOMIC DNA]</scope>
    <source>
        <strain evidence="1 2">JCM 4557</strain>
    </source>
</reference>
<proteinExistence type="predicted"/>
<evidence type="ECO:0000313" key="2">
    <source>
        <dbReference type="Proteomes" id="UP001589887"/>
    </source>
</evidence>